<dbReference type="Pfam" id="PF13193">
    <property type="entry name" value="AMP-binding_C"/>
    <property type="match status" value="1"/>
</dbReference>
<dbReference type="InterPro" id="IPR020845">
    <property type="entry name" value="AMP-binding_CS"/>
</dbReference>
<name>M2WFS7_9MICC</name>
<protein>
    <submittedName>
        <fullName evidence="3">Long-chain-fatty-acid--CoA ligase</fullName>
    </submittedName>
</protein>
<dbReference type="CDD" id="cd05936">
    <property type="entry name" value="FC-FACS_FadD_like"/>
    <property type="match status" value="1"/>
</dbReference>
<evidence type="ECO:0000259" key="1">
    <source>
        <dbReference type="Pfam" id="PF00501"/>
    </source>
</evidence>
<dbReference type="InterPro" id="IPR050237">
    <property type="entry name" value="ATP-dep_AMP-bd_enzyme"/>
</dbReference>
<dbReference type="PROSITE" id="PS00455">
    <property type="entry name" value="AMP_BINDING"/>
    <property type="match status" value="1"/>
</dbReference>
<keyword evidence="4" id="KW-1185">Reference proteome</keyword>
<dbReference type="InterPro" id="IPR025110">
    <property type="entry name" value="AMP-bd_C"/>
</dbReference>
<gene>
    <name evidence="3" type="ORF">C884_01890</name>
</gene>
<evidence type="ECO:0000313" key="3">
    <source>
        <dbReference type="EMBL" id="EME37382.1"/>
    </source>
</evidence>
<dbReference type="GO" id="GO:0016877">
    <property type="term" value="F:ligase activity, forming carbon-sulfur bonds"/>
    <property type="evidence" value="ECO:0007669"/>
    <property type="project" value="UniProtKB-ARBA"/>
</dbReference>
<reference evidence="3 4" key="1">
    <citation type="journal article" date="2014" name="Genome Announc.">
        <title>Draft Genome Sequence of Kocuria palustris PEL.</title>
        <authorList>
            <person name="Sharma G."/>
            <person name="Khatri I."/>
            <person name="Subramanian S."/>
        </authorList>
    </citation>
    <scope>NUCLEOTIDE SEQUENCE [LARGE SCALE GENOMIC DNA]</scope>
    <source>
        <strain evidence="3 4">PEL</strain>
    </source>
</reference>
<feature type="domain" description="AMP-binding enzyme C-terminal" evidence="2">
    <location>
        <begin position="484"/>
        <end position="559"/>
    </location>
</feature>
<dbReference type="AlphaFoldDB" id="M2WFS7"/>
<dbReference type="InterPro" id="IPR045851">
    <property type="entry name" value="AMP-bd_C_sf"/>
</dbReference>
<dbReference type="Gene3D" id="3.40.50.12780">
    <property type="entry name" value="N-terminal domain of ligase-like"/>
    <property type="match status" value="1"/>
</dbReference>
<dbReference type="InterPro" id="IPR000873">
    <property type="entry name" value="AMP-dep_synth/lig_dom"/>
</dbReference>
<organism evidence="3 4">
    <name type="scientific">Kocuria palustris PEL</name>
    <dbReference type="NCBI Taxonomy" id="1236550"/>
    <lineage>
        <taxon>Bacteria</taxon>
        <taxon>Bacillati</taxon>
        <taxon>Actinomycetota</taxon>
        <taxon>Actinomycetes</taxon>
        <taxon>Micrococcales</taxon>
        <taxon>Micrococcaceae</taxon>
        <taxon>Kocuria</taxon>
    </lineage>
</organism>
<evidence type="ECO:0000313" key="4">
    <source>
        <dbReference type="Proteomes" id="UP000009877"/>
    </source>
</evidence>
<dbReference type="Proteomes" id="UP000009877">
    <property type="component" value="Unassembled WGS sequence"/>
</dbReference>
<feature type="domain" description="AMP-dependent synthetase/ligase" evidence="1">
    <location>
        <begin position="47"/>
        <end position="434"/>
    </location>
</feature>
<evidence type="ECO:0000259" key="2">
    <source>
        <dbReference type="Pfam" id="PF13193"/>
    </source>
</evidence>
<dbReference type="STRING" id="71999.KPaMU14_10955"/>
<dbReference type="PANTHER" id="PTHR43767:SF12">
    <property type="entry name" value="AMP-DEPENDENT SYNTHETASE AND LIGASE"/>
    <property type="match status" value="1"/>
</dbReference>
<dbReference type="Gene3D" id="3.30.300.30">
    <property type="match status" value="1"/>
</dbReference>
<dbReference type="NCBIfam" id="NF004114">
    <property type="entry name" value="PRK05605.1"/>
    <property type="match status" value="1"/>
</dbReference>
<dbReference type="SUPFAM" id="SSF56801">
    <property type="entry name" value="Acetyl-CoA synthetase-like"/>
    <property type="match status" value="1"/>
</dbReference>
<sequence>MPEQTDDPAATPGSSRELLATRPWTASYDDGVAHDIDLPETSLIHMLERSVAVNSQRVALEFFGARWKYSRLGAEVERAAEGLRRLGVGRGDRVALVLPNCPQHIVAFYAVMRLGAIAVEHNPLYTAAELRHQFEDHGAKVAVVWDKTVETVRSLPGDVAVESIISVDITRSMPLPMRTALRLPVRRLRQQRAALTAPASGATDWKQLLSHGPLAHDHPRPGAEDLAIIQYTSGTTGRPKGVMLSHRNLESNAVMGREWLHTGSDEVVYGALPLFHVFGMTLGMTFAMSLGATLVLFPTPRADLIVGAMKRTPATVLPAVPPIYQKVMELADEKGRSLEGITVGVSGAMALPHHLVEEWEAHTDGMLIEGYGLTECSPLVACNPLNDTRRTGSIGIPFPSTDIRTVDPETLEDTPVGEPGELWVRGPQVFQGYWKRPAETAEILQDGWLRTGDIVTVDDDGFLRVVDRLKELIITGGFNVAPTEVEHALTTAEDVAEAAVVGLRGEDGSEVVVAAVVTSPDRTFDEARLREHCYGKVTRYKVPRRIIELDELPRTMLGKIQRREVRQQLEQLGVDLARRS</sequence>
<dbReference type="InterPro" id="IPR042099">
    <property type="entry name" value="ANL_N_sf"/>
</dbReference>
<keyword evidence="3" id="KW-0436">Ligase</keyword>
<dbReference type="PANTHER" id="PTHR43767">
    <property type="entry name" value="LONG-CHAIN-FATTY-ACID--COA LIGASE"/>
    <property type="match status" value="1"/>
</dbReference>
<comment type="caution">
    <text evidence="3">The sequence shown here is derived from an EMBL/GenBank/DDBJ whole genome shotgun (WGS) entry which is preliminary data.</text>
</comment>
<accession>M2WFS7</accession>
<proteinExistence type="predicted"/>
<dbReference type="RefSeq" id="WP_006213895.1">
    <property type="nucleotide sequence ID" value="NZ_ANHZ02000004.1"/>
</dbReference>
<dbReference type="Pfam" id="PF00501">
    <property type="entry name" value="AMP-binding"/>
    <property type="match status" value="1"/>
</dbReference>
<dbReference type="EMBL" id="ANHZ02000004">
    <property type="protein sequence ID" value="EME37382.1"/>
    <property type="molecule type" value="Genomic_DNA"/>
</dbReference>